<accession>M8E090</accession>
<comment type="caution">
    <text evidence="1">The sequence shown here is derived from an EMBL/GenBank/DDBJ whole genome shotgun (WGS) entry which is preliminary data.</text>
</comment>
<proteinExistence type="predicted"/>
<name>M8E090_9BACL</name>
<organism evidence="1 2">
    <name type="scientific">Brevibacillus borstelensis AK1</name>
    <dbReference type="NCBI Taxonomy" id="1300222"/>
    <lineage>
        <taxon>Bacteria</taxon>
        <taxon>Bacillati</taxon>
        <taxon>Bacillota</taxon>
        <taxon>Bacilli</taxon>
        <taxon>Bacillales</taxon>
        <taxon>Paenibacillaceae</taxon>
        <taxon>Brevibacillus</taxon>
    </lineage>
</organism>
<evidence type="ECO:0000313" key="1">
    <source>
        <dbReference type="EMBL" id="EMT52706.1"/>
    </source>
</evidence>
<sequence>MAIANLFALQSKVGYVQTMLNCIAIYIEHIRATGRKLLADGPVCDGADGMAVAALHLRERPCFCKK</sequence>
<evidence type="ECO:0000313" key="2">
    <source>
        <dbReference type="Proteomes" id="UP000012081"/>
    </source>
</evidence>
<protein>
    <submittedName>
        <fullName evidence="1">Uncharacterized protein</fullName>
    </submittedName>
</protein>
<keyword evidence="2" id="KW-1185">Reference proteome</keyword>
<dbReference type="Proteomes" id="UP000012081">
    <property type="component" value="Unassembled WGS sequence"/>
</dbReference>
<gene>
    <name evidence="1" type="ORF">I532_13654</name>
</gene>
<reference evidence="1 2" key="1">
    <citation type="submission" date="2013-03" db="EMBL/GenBank/DDBJ databases">
        <title>Assembly of a new bacterial strain Brevibacillus borstelensis AK1.</title>
        <authorList>
            <person name="Rajan I."/>
            <person name="PoliReddy D."/>
            <person name="Sugumar T."/>
            <person name="Rathinam K."/>
            <person name="Alqarawi S."/>
            <person name="Khalil A.B."/>
            <person name="Sivakumar N."/>
        </authorList>
    </citation>
    <scope>NUCLEOTIDE SEQUENCE [LARGE SCALE GENOMIC DNA]</scope>
    <source>
        <strain evidence="1 2">AK1</strain>
    </source>
</reference>
<dbReference type="EMBL" id="APBN01000004">
    <property type="protein sequence ID" value="EMT52706.1"/>
    <property type="molecule type" value="Genomic_DNA"/>
</dbReference>
<dbReference type="PATRIC" id="fig|1300222.3.peg.2856"/>
<dbReference type="AlphaFoldDB" id="M8E090"/>